<accession>A0AAW2GL40</accession>
<feature type="region of interest" description="Disordered" evidence="1">
    <location>
        <begin position="23"/>
        <end position="159"/>
    </location>
</feature>
<feature type="compositionally biased region" description="Basic and acidic residues" evidence="1">
    <location>
        <begin position="147"/>
        <end position="156"/>
    </location>
</feature>
<evidence type="ECO:0000313" key="2">
    <source>
        <dbReference type="EMBL" id="KAL0127132.1"/>
    </source>
</evidence>
<feature type="region of interest" description="Disordered" evidence="1">
    <location>
        <begin position="257"/>
        <end position="314"/>
    </location>
</feature>
<feature type="compositionally biased region" description="Basic and acidic residues" evidence="1">
    <location>
        <begin position="89"/>
        <end position="105"/>
    </location>
</feature>
<proteinExistence type="predicted"/>
<organism evidence="2 3">
    <name type="scientific">Cardiocondyla obscurior</name>
    <dbReference type="NCBI Taxonomy" id="286306"/>
    <lineage>
        <taxon>Eukaryota</taxon>
        <taxon>Metazoa</taxon>
        <taxon>Ecdysozoa</taxon>
        <taxon>Arthropoda</taxon>
        <taxon>Hexapoda</taxon>
        <taxon>Insecta</taxon>
        <taxon>Pterygota</taxon>
        <taxon>Neoptera</taxon>
        <taxon>Endopterygota</taxon>
        <taxon>Hymenoptera</taxon>
        <taxon>Apocrita</taxon>
        <taxon>Aculeata</taxon>
        <taxon>Formicoidea</taxon>
        <taxon>Formicidae</taxon>
        <taxon>Myrmicinae</taxon>
        <taxon>Cardiocondyla</taxon>
    </lineage>
</organism>
<protein>
    <submittedName>
        <fullName evidence="2">Uncharacterized protein</fullName>
    </submittedName>
</protein>
<feature type="compositionally biased region" description="Basic and acidic residues" evidence="1">
    <location>
        <begin position="37"/>
        <end position="53"/>
    </location>
</feature>
<comment type="caution">
    <text evidence="2">The sequence shown here is derived from an EMBL/GenBank/DDBJ whole genome shotgun (WGS) entry which is preliminary data.</text>
</comment>
<dbReference type="Proteomes" id="UP001430953">
    <property type="component" value="Unassembled WGS sequence"/>
</dbReference>
<dbReference type="EMBL" id="JADYXP020000004">
    <property type="protein sequence ID" value="KAL0127132.1"/>
    <property type="molecule type" value="Genomic_DNA"/>
</dbReference>
<keyword evidence="3" id="KW-1185">Reference proteome</keyword>
<evidence type="ECO:0000256" key="1">
    <source>
        <dbReference type="SAM" id="MobiDB-lite"/>
    </source>
</evidence>
<feature type="compositionally biased region" description="Basic residues" evidence="1">
    <location>
        <begin position="106"/>
        <end position="119"/>
    </location>
</feature>
<dbReference type="AlphaFoldDB" id="A0AAW2GL40"/>
<evidence type="ECO:0000313" key="3">
    <source>
        <dbReference type="Proteomes" id="UP001430953"/>
    </source>
</evidence>
<reference evidence="2 3" key="1">
    <citation type="submission" date="2023-03" db="EMBL/GenBank/DDBJ databases">
        <title>High recombination rates correlate with genetic variation in Cardiocondyla obscurior ants.</title>
        <authorList>
            <person name="Errbii M."/>
        </authorList>
    </citation>
    <scope>NUCLEOTIDE SEQUENCE [LARGE SCALE GENOMIC DNA]</scope>
    <source>
        <strain evidence="2">Alpha-2009</strain>
        <tissue evidence="2">Whole body</tissue>
    </source>
</reference>
<sequence length="314" mass="35981">MESIRQFRISGRIRKDSIDIRASRGMLDDYDGGTRASRAERRSEHVSRSHADEESLPLAQETTIDPLIKKKNKKKKKKEDAAARFSSARRVDRVSTRQARREKLNRSRKKKKRIHGTNRARRENRRDARDKTLNDGLPRWRPGKRDKKSEKGERPSGRTLLTLQVRTRLRHGACQFLPTCGLECGSVNVAIHFRFRFPSRCVLLFHGLRRNLRACSVYESFAASQHHLRYIIKGRVSRGDLHVRNILETDTELSVFPSTPPLRPRARSNPRAYARPLSPQPRGVHLPSCSPAGVRADHPGSPRILSSPRADFSL</sequence>
<name>A0AAW2GL40_9HYME</name>
<gene>
    <name evidence="2" type="ORF">PUN28_005425</name>
</gene>
<feature type="compositionally biased region" description="Basic and acidic residues" evidence="1">
    <location>
        <begin position="120"/>
        <end position="133"/>
    </location>
</feature>